<dbReference type="RefSeq" id="YP_009177798.1">
    <property type="nucleotide sequence ID" value="NC_028269.1"/>
</dbReference>
<protein>
    <submittedName>
        <fullName evidence="1">Uncharacterized protein</fullName>
    </submittedName>
</protein>
<evidence type="ECO:0000313" key="1">
    <source>
        <dbReference type="EMBL" id="AIW01873.1"/>
    </source>
</evidence>
<dbReference type="KEGG" id="vg:26131760"/>
<name>A0A0A0RK55_9VIRU</name>
<evidence type="ECO:0000313" key="2">
    <source>
        <dbReference type="Proteomes" id="UP000201191"/>
    </source>
</evidence>
<dbReference type="EMBL" id="KM502589">
    <property type="protein sequence ID" value="AIW01873.1"/>
    <property type="molecule type" value="Genomic_DNA"/>
</dbReference>
<dbReference type="OrthoDB" id="19499at10239"/>
<organism evidence="1 2">
    <name type="scientific">Yellowstone Lake virophage 5</name>
    <dbReference type="NCBI Taxonomy" id="1557033"/>
    <lineage>
        <taxon>Viruses</taxon>
        <taxon>Varidnaviria</taxon>
        <taxon>Bamfordvirae</taxon>
        <taxon>Preplasmiviricota</taxon>
        <taxon>Polisuviricotina</taxon>
        <taxon>Virophaviricetes</taxon>
        <taxon>Priklausovirales</taxon>
        <taxon>Burtonviroviridae</taxon>
        <taxon>Burquivirus</taxon>
        <taxon>Burquivirus flavolapense</taxon>
    </lineage>
</organism>
<proteinExistence type="predicted"/>
<accession>A0A0A0RK55</accession>
<dbReference type="GeneID" id="26131760"/>
<reference evidence="1 2" key="1">
    <citation type="journal article" date="2014" name="J. Virol.">
        <title>Three novel virophage genomes discovered from Yellowstone Lake metagenomes.</title>
        <authorList>
            <person name="Zhou J."/>
            <person name="Sun D."/>
            <person name="Childers A."/>
            <person name="McDermott T.R."/>
            <person name="Wang Y."/>
            <person name="Liles M.R."/>
        </authorList>
    </citation>
    <scope>NUCLEOTIDE SEQUENCE [LARGE SCALE GENOMIC DNA]</scope>
</reference>
<dbReference type="Proteomes" id="UP000201191">
    <property type="component" value="Segment"/>
</dbReference>
<sequence length="315" mass="36454">MTTEFMLNLLRTLTTDKKVAESTANAYVKTLQILNGKVGFKNLTFLKKTEEVMKKIDEYAESTQKAIFATITSVLSLYKDKPTYKKVYDFYYGKMMEKSKEAREAPTNEKSEKQKDNWISWEDVEKRKTELKAEVDAFGKTLTPTQYDTLLRYVVLSLYTDIQPRRNQDYLDMFVIRKMTRESPTDRNYYDLATQKFIFNKYKTAKSYGAQIVEVPTALQEALSIYIRHHPLWVASKKKSVEFKLLVGADGKPLTAVNAITRILNRIFGKKVGSSMLRSIYLSDKYKDTNLEMKKDAEAMGHSVGEQQNVYVKTD</sequence>
<keyword evidence="2" id="KW-1185">Reference proteome</keyword>
<gene>
    <name evidence="1" type="ORF">YSLV5_ORF15</name>
</gene>